<evidence type="ECO:0008006" key="4">
    <source>
        <dbReference type="Google" id="ProtNLM"/>
    </source>
</evidence>
<evidence type="ECO:0000313" key="3">
    <source>
        <dbReference type="Proteomes" id="UP000289821"/>
    </source>
</evidence>
<accession>A0A4Q0NYX0</accession>
<reference evidence="2 3" key="1">
    <citation type="submission" date="2018-07" db="EMBL/GenBank/DDBJ databases">
        <title>Leeuwenhoekiella genomics.</title>
        <authorList>
            <person name="Tahon G."/>
            <person name="Willems A."/>
        </authorList>
    </citation>
    <scope>NUCLEOTIDE SEQUENCE [LARGE SCALE GENOMIC DNA]</scope>
    <source>
        <strain evidence="2 3">R-50232</strain>
    </source>
</reference>
<gene>
    <name evidence="2" type="ORF">DSM04_102471</name>
</gene>
<protein>
    <recommendedName>
        <fullName evidence="4">Lipoprotein</fullName>
    </recommendedName>
</protein>
<dbReference type="OrthoDB" id="1119488at2"/>
<evidence type="ECO:0000256" key="1">
    <source>
        <dbReference type="SAM" id="SignalP"/>
    </source>
</evidence>
<evidence type="ECO:0000313" key="2">
    <source>
        <dbReference type="EMBL" id="RXG16889.1"/>
    </source>
</evidence>
<comment type="caution">
    <text evidence="2">The sequence shown here is derived from an EMBL/GenBank/DDBJ whole genome shotgun (WGS) entry which is preliminary data.</text>
</comment>
<keyword evidence="1" id="KW-0732">Signal</keyword>
<dbReference type="PROSITE" id="PS51257">
    <property type="entry name" value="PROKAR_LIPOPROTEIN"/>
    <property type="match status" value="1"/>
</dbReference>
<proteinExistence type="predicted"/>
<feature type="signal peptide" evidence="1">
    <location>
        <begin position="1"/>
        <end position="20"/>
    </location>
</feature>
<keyword evidence="3" id="KW-1185">Reference proteome</keyword>
<dbReference type="EMBL" id="QOVI01000002">
    <property type="protein sequence ID" value="RXG16889.1"/>
    <property type="molecule type" value="Genomic_DNA"/>
</dbReference>
<dbReference type="RefSeq" id="WP_128760543.1">
    <property type="nucleotide sequence ID" value="NZ_QOVI01000002.1"/>
</dbReference>
<dbReference type="AlphaFoldDB" id="A0A4Q0NYX0"/>
<feature type="chain" id="PRO_5020810566" description="Lipoprotein" evidence="1">
    <location>
        <begin position="21"/>
        <end position="143"/>
    </location>
</feature>
<sequence>MKTFLYFLFALFLVYGCASTQNDKPMTQTDPATTGNDTVRIANDSLEYEIIIIEPGYNTFLNSIARPEGFYAQNYLENKNRFLVPEYNQRVNQPFRYNNNLYPQQIDYNSSVDYGYEVNYKLYYYFVYFSRKYQQRFSVPTRI</sequence>
<dbReference type="Pfam" id="PF19643">
    <property type="entry name" value="DUF6146"/>
    <property type="match status" value="1"/>
</dbReference>
<dbReference type="InterPro" id="IPR046144">
    <property type="entry name" value="DUF6146"/>
</dbReference>
<dbReference type="Proteomes" id="UP000289821">
    <property type="component" value="Unassembled WGS sequence"/>
</dbReference>
<name>A0A4Q0NYX0_9FLAO</name>
<organism evidence="2 3">
    <name type="scientific">Leeuwenhoekiella aestuarii</name>
    <dbReference type="NCBI Taxonomy" id="2249426"/>
    <lineage>
        <taxon>Bacteria</taxon>
        <taxon>Pseudomonadati</taxon>
        <taxon>Bacteroidota</taxon>
        <taxon>Flavobacteriia</taxon>
        <taxon>Flavobacteriales</taxon>
        <taxon>Flavobacteriaceae</taxon>
        <taxon>Leeuwenhoekiella</taxon>
    </lineage>
</organism>